<feature type="domain" description="GIL1/IRKI C-terminal" evidence="4">
    <location>
        <begin position="491"/>
        <end position="545"/>
    </location>
</feature>
<keyword evidence="1" id="KW-0175">Coiled coil</keyword>
<sequence length="550" mass="62431">MENATFKPSKPSSNISEIVSKFTKVCKLRSIGVFPSETPNQKQHHHQHQSCHNPKNNTAPLVEESSDDTEEKECVSEKIHPQPIEVSSKSNVCGEGEIVKLFDTVSALKFAYIQLQEAHIPYNPDKIIDADQLVVAQLESLCKIKRSYKEKQFTNKAELDSSTCNHLQVEIELSEKVLEDLKSQVKAKNSEILRLQEVLQDLDLGNIGLVEKMRQISLEKKIPTVLSIATLEDAFIAATKSIHDFAKPLISLMKASGWDLDQAANSIEDAVVYSKRSHKKYAFEAFIARRMFCGIEYKSYNVDEIMRFDNPIDALTEYPNSDFAKFCGKKYLLVVHQLLEVSFFGNLYHRAFVLSGKHPRTPFYQIFAKMAKWVWVLQGIAASINPKAKLFTVKRGSKFSDVHMESVEEDMEGAVEADEQAMRRVELMVMPGFQTGDTLLRSRVYLSKLKAFVLSGKHPRTPFYQIFAKMAKWVWVLQGIAASINPKAKLFTVKRGSKFSDVHMESVEEDMEGAVEADEQAMRRVELMVMPGFQIGDTLLRSRVYLSKLK</sequence>
<evidence type="ECO:0000259" key="3">
    <source>
        <dbReference type="Pfam" id="PF04859"/>
    </source>
</evidence>
<dbReference type="EMBL" id="PKMF04000518">
    <property type="protein sequence ID" value="KAK7827646.1"/>
    <property type="molecule type" value="Genomic_DNA"/>
</dbReference>
<dbReference type="Proteomes" id="UP000237347">
    <property type="component" value="Unassembled WGS sequence"/>
</dbReference>
<evidence type="ECO:0000256" key="1">
    <source>
        <dbReference type="SAM" id="Coils"/>
    </source>
</evidence>
<feature type="domain" description="DUF641" evidence="3">
    <location>
        <begin position="97"/>
        <end position="206"/>
    </location>
</feature>
<protein>
    <submittedName>
        <fullName evidence="5">Protein gravitropic in the light 1</fullName>
    </submittedName>
</protein>
<dbReference type="InterPro" id="IPR006943">
    <property type="entry name" value="DUF641_pln"/>
</dbReference>
<dbReference type="InterPro" id="IPR040225">
    <property type="entry name" value="GIL1-like"/>
</dbReference>
<dbReference type="Pfam" id="PF24994">
    <property type="entry name" value="GIL1_IRKI_C"/>
    <property type="match status" value="2"/>
</dbReference>
<dbReference type="AlphaFoldDB" id="A0AAW0JNL3"/>
<organism evidence="5 6">
    <name type="scientific">Quercus suber</name>
    <name type="common">Cork oak</name>
    <dbReference type="NCBI Taxonomy" id="58331"/>
    <lineage>
        <taxon>Eukaryota</taxon>
        <taxon>Viridiplantae</taxon>
        <taxon>Streptophyta</taxon>
        <taxon>Embryophyta</taxon>
        <taxon>Tracheophyta</taxon>
        <taxon>Spermatophyta</taxon>
        <taxon>Magnoliopsida</taxon>
        <taxon>eudicotyledons</taxon>
        <taxon>Gunneridae</taxon>
        <taxon>Pentapetalae</taxon>
        <taxon>rosids</taxon>
        <taxon>fabids</taxon>
        <taxon>Fagales</taxon>
        <taxon>Fagaceae</taxon>
        <taxon>Quercus</taxon>
    </lineage>
</organism>
<dbReference type="GO" id="GO:0009959">
    <property type="term" value="P:negative gravitropism"/>
    <property type="evidence" value="ECO:0007669"/>
    <property type="project" value="InterPro"/>
</dbReference>
<feature type="domain" description="GIL1/IRKI C-terminal" evidence="4">
    <location>
        <begin position="391"/>
        <end position="445"/>
    </location>
</feature>
<evidence type="ECO:0000313" key="6">
    <source>
        <dbReference type="Proteomes" id="UP000237347"/>
    </source>
</evidence>
<accession>A0AAW0JNL3</accession>
<name>A0AAW0JNL3_QUESU</name>
<comment type="caution">
    <text evidence="5">The sequence shown here is derived from an EMBL/GenBank/DDBJ whole genome shotgun (WGS) entry which is preliminary data.</text>
</comment>
<feature type="compositionally biased region" description="Polar residues" evidence="2">
    <location>
        <begin position="50"/>
        <end position="59"/>
    </location>
</feature>
<feature type="region of interest" description="Disordered" evidence="2">
    <location>
        <begin position="35"/>
        <end position="77"/>
    </location>
</feature>
<keyword evidence="6" id="KW-1185">Reference proteome</keyword>
<feature type="coiled-coil region" evidence="1">
    <location>
        <begin position="164"/>
        <end position="198"/>
    </location>
</feature>
<dbReference type="InterPro" id="IPR056813">
    <property type="entry name" value="GIL1_IRKI_C"/>
</dbReference>
<evidence type="ECO:0000256" key="2">
    <source>
        <dbReference type="SAM" id="MobiDB-lite"/>
    </source>
</evidence>
<gene>
    <name evidence="5" type="primary">GIL1_4</name>
    <name evidence="5" type="ORF">CFP56_030949</name>
</gene>
<reference evidence="5 6" key="1">
    <citation type="journal article" date="2018" name="Sci. Data">
        <title>The draft genome sequence of cork oak.</title>
        <authorList>
            <person name="Ramos A.M."/>
            <person name="Usie A."/>
            <person name="Barbosa P."/>
            <person name="Barros P.M."/>
            <person name="Capote T."/>
            <person name="Chaves I."/>
            <person name="Simoes F."/>
            <person name="Abreu I."/>
            <person name="Carrasquinho I."/>
            <person name="Faro C."/>
            <person name="Guimaraes J.B."/>
            <person name="Mendonca D."/>
            <person name="Nobrega F."/>
            <person name="Rodrigues L."/>
            <person name="Saibo N.J.M."/>
            <person name="Varela M.C."/>
            <person name="Egas C."/>
            <person name="Matos J."/>
            <person name="Miguel C.M."/>
            <person name="Oliveira M.M."/>
            <person name="Ricardo C.P."/>
            <person name="Goncalves S."/>
        </authorList>
    </citation>
    <scope>NUCLEOTIDE SEQUENCE [LARGE SCALE GENOMIC DNA]</scope>
    <source>
        <strain evidence="6">cv. HL8</strain>
    </source>
</reference>
<dbReference type="GO" id="GO:0009639">
    <property type="term" value="P:response to red or far red light"/>
    <property type="evidence" value="ECO:0007669"/>
    <property type="project" value="InterPro"/>
</dbReference>
<dbReference type="Pfam" id="PF04859">
    <property type="entry name" value="DUF641"/>
    <property type="match status" value="1"/>
</dbReference>
<proteinExistence type="predicted"/>
<dbReference type="PANTHER" id="PTHR31161">
    <property type="entry name" value="PROTEIN GRAVITROPIC IN THE LIGHT 1"/>
    <property type="match status" value="1"/>
</dbReference>
<evidence type="ECO:0000313" key="5">
    <source>
        <dbReference type="EMBL" id="KAK7827646.1"/>
    </source>
</evidence>
<evidence type="ECO:0000259" key="4">
    <source>
        <dbReference type="Pfam" id="PF24994"/>
    </source>
</evidence>